<dbReference type="AlphaFoldDB" id="A0A1F7Y0Y6"/>
<dbReference type="Proteomes" id="UP000176741">
    <property type="component" value="Unassembled WGS sequence"/>
</dbReference>
<feature type="compositionally biased region" description="Basic and acidic residues" evidence="1">
    <location>
        <begin position="21"/>
        <end position="38"/>
    </location>
</feature>
<feature type="region of interest" description="Disordered" evidence="1">
    <location>
        <begin position="21"/>
        <end position="40"/>
    </location>
</feature>
<gene>
    <name evidence="2" type="ORF">A2771_04350</name>
</gene>
<name>A0A1F7Y0Y6_9BACT</name>
<evidence type="ECO:0000313" key="2">
    <source>
        <dbReference type="EMBL" id="OGM20953.1"/>
    </source>
</evidence>
<evidence type="ECO:0000256" key="1">
    <source>
        <dbReference type="SAM" id="MobiDB-lite"/>
    </source>
</evidence>
<protein>
    <submittedName>
        <fullName evidence="2">Uncharacterized protein</fullName>
    </submittedName>
</protein>
<evidence type="ECO:0000313" key="3">
    <source>
        <dbReference type="Proteomes" id="UP000176741"/>
    </source>
</evidence>
<sequence>MTNYEQLREIIDKKIHNIKDEQAQRAEDERKKRIEETNKVQIQNDNERRIKSLVVANHPQVKQRALQTLNEVNKEVFNGQAKVTGWRKVEGEKDQEFGRSSEQGIEETWLVDSHHQSTFDQCGIAMPLNRDLVLSFETEEKHWTHGRVDKSRRIGIEDQRYLNVSRGGSLDLGQPTEDVLEKLKDIISSAVEHSY</sequence>
<accession>A0A1F7Y0Y6</accession>
<organism evidence="2 3">
    <name type="scientific">Candidatus Woesebacteria bacterium RIFCSPHIGHO2_01_FULL_38_26b</name>
    <dbReference type="NCBI Taxonomy" id="1802491"/>
    <lineage>
        <taxon>Bacteria</taxon>
        <taxon>Candidatus Woeseibacteriota</taxon>
    </lineage>
</organism>
<reference evidence="2 3" key="1">
    <citation type="journal article" date="2016" name="Nat. Commun.">
        <title>Thousands of microbial genomes shed light on interconnected biogeochemical processes in an aquifer system.</title>
        <authorList>
            <person name="Anantharaman K."/>
            <person name="Brown C.T."/>
            <person name="Hug L.A."/>
            <person name="Sharon I."/>
            <person name="Castelle C.J."/>
            <person name="Probst A.J."/>
            <person name="Thomas B.C."/>
            <person name="Singh A."/>
            <person name="Wilkins M.J."/>
            <person name="Karaoz U."/>
            <person name="Brodie E.L."/>
            <person name="Williams K.H."/>
            <person name="Hubbard S.S."/>
            <person name="Banfield J.F."/>
        </authorList>
    </citation>
    <scope>NUCLEOTIDE SEQUENCE [LARGE SCALE GENOMIC DNA]</scope>
</reference>
<comment type="caution">
    <text evidence="2">The sequence shown here is derived from an EMBL/GenBank/DDBJ whole genome shotgun (WGS) entry which is preliminary data.</text>
</comment>
<dbReference type="EMBL" id="MGGD01000023">
    <property type="protein sequence ID" value="OGM20953.1"/>
    <property type="molecule type" value="Genomic_DNA"/>
</dbReference>
<proteinExistence type="predicted"/>